<evidence type="ECO:0000313" key="4">
    <source>
        <dbReference type="EMBL" id="MFC4244078.1"/>
    </source>
</evidence>
<proteinExistence type="inferred from homology"/>
<evidence type="ECO:0000256" key="3">
    <source>
        <dbReference type="ARBA" id="ARBA00023295"/>
    </source>
</evidence>
<dbReference type="Pfam" id="PF01183">
    <property type="entry name" value="Glyco_hydro_25"/>
    <property type="match status" value="1"/>
</dbReference>
<dbReference type="Gene3D" id="3.40.50.12090">
    <property type="match status" value="2"/>
</dbReference>
<sequence length="530" mass="54033">MSPSAYAATPGGGTAGVDVSGATNWSSAPSGTKFAYIEATDNAKLNSHFYANWAGATQASLARGAYSFGVPNKTASNGATQATYFYENGGAISTASPYSLPPALDIEFDPTDVSGIKDPTGCWNLSAGQTQNWINSYVSTFKKLSGVTPIIYTSKAYWNDCVGASTMLKTYPLWISDTSSSSKPALGFGGWTTWKLRQYKTSTSGFDLDEFNGSVASLRALGTPRISGSDRYGTSLAAALSFKPGVTTAFVADSQNYPDALSAGAAAGKKGGPVLLVPPSGALPAPVKQALSYLKPKNIVVVGGTTAVSSGVANALKSYATVTREDGQDRYGTSAAVAKNFPAGVANAYVAMGTDWRDALSGSALAASKQGSGPMLLVSTNSIPASVANELSILRPKHIYVLGGTTVVTSAVLSALVKYTATRSSGAVGRLSGADRYATSVAIAQHLDSLNGSTTGPLYAASGTNFPDALVGAPVAALTSQPLLLVPPTTALPSEVRGEASRLKATSLAILGGDFAVSAIVQSSLNGLVG</sequence>
<reference evidence="5" key="1">
    <citation type="journal article" date="2019" name="Int. J. Syst. Evol. Microbiol.">
        <title>The Global Catalogue of Microorganisms (GCM) 10K type strain sequencing project: providing services to taxonomists for standard genome sequencing and annotation.</title>
        <authorList>
            <consortium name="The Broad Institute Genomics Platform"/>
            <consortium name="The Broad Institute Genome Sequencing Center for Infectious Disease"/>
            <person name="Wu L."/>
            <person name="Ma J."/>
        </authorList>
    </citation>
    <scope>NUCLEOTIDE SEQUENCE [LARGE SCALE GENOMIC DNA]</scope>
    <source>
        <strain evidence="5">CGMCC 1.10363</strain>
    </source>
</reference>
<dbReference type="Proteomes" id="UP001595900">
    <property type="component" value="Unassembled WGS sequence"/>
</dbReference>
<dbReference type="EMBL" id="JBHSCN010000005">
    <property type="protein sequence ID" value="MFC4244078.1"/>
    <property type="molecule type" value="Genomic_DNA"/>
</dbReference>
<protein>
    <submittedName>
        <fullName evidence="4">Cell wall-binding repeat-containing protein</fullName>
    </submittedName>
</protein>
<dbReference type="InterPro" id="IPR002053">
    <property type="entry name" value="Glyco_hydro_25"/>
</dbReference>
<keyword evidence="3" id="KW-0326">Glycosidase</keyword>
<evidence type="ECO:0000256" key="2">
    <source>
        <dbReference type="ARBA" id="ARBA00022801"/>
    </source>
</evidence>
<dbReference type="InterPro" id="IPR018077">
    <property type="entry name" value="Glyco_hydro_fam25_subgr"/>
</dbReference>
<dbReference type="PROSITE" id="PS51904">
    <property type="entry name" value="GLYCOSYL_HYDROL_F25_2"/>
    <property type="match status" value="1"/>
</dbReference>
<dbReference type="Gene3D" id="3.20.20.80">
    <property type="entry name" value="Glycosidases"/>
    <property type="match status" value="1"/>
</dbReference>
<evidence type="ECO:0000313" key="5">
    <source>
        <dbReference type="Proteomes" id="UP001595900"/>
    </source>
</evidence>
<dbReference type="InterPro" id="IPR051922">
    <property type="entry name" value="Bact_Sporulation_Assoc"/>
</dbReference>
<dbReference type="InterPro" id="IPR007253">
    <property type="entry name" value="Cell_wall-bd_2"/>
</dbReference>
<name>A0ABV8Q8X6_9MICO</name>
<dbReference type="RefSeq" id="WP_390229145.1">
    <property type="nucleotide sequence ID" value="NZ_JBHSCN010000005.1"/>
</dbReference>
<keyword evidence="2" id="KW-0378">Hydrolase</keyword>
<dbReference type="SUPFAM" id="SSF51445">
    <property type="entry name" value="(Trans)glycosidases"/>
    <property type="match status" value="1"/>
</dbReference>
<comment type="similarity">
    <text evidence="1">Belongs to the glycosyl hydrolase 25 family.</text>
</comment>
<dbReference type="Pfam" id="PF04122">
    <property type="entry name" value="CW_binding_2"/>
    <property type="match status" value="3"/>
</dbReference>
<dbReference type="SMART" id="SM00641">
    <property type="entry name" value="Glyco_25"/>
    <property type="match status" value="1"/>
</dbReference>
<dbReference type="PANTHER" id="PTHR30032:SF8">
    <property type="entry name" value="GERMINATION-SPECIFIC N-ACETYLMURAMOYL-L-ALANINE AMIDASE"/>
    <property type="match status" value="1"/>
</dbReference>
<accession>A0ABV8Q8X6</accession>
<dbReference type="InterPro" id="IPR017853">
    <property type="entry name" value="GH"/>
</dbReference>
<dbReference type="PANTHER" id="PTHR30032">
    <property type="entry name" value="N-ACETYLMURAMOYL-L-ALANINE AMIDASE-RELATED"/>
    <property type="match status" value="1"/>
</dbReference>
<organism evidence="4 5">
    <name type="scientific">Gryllotalpicola reticulitermitis</name>
    <dbReference type="NCBI Taxonomy" id="1184153"/>
    <lineage>
        <taxon>Bacteria</taxon>
        <taxon>Bacillati</taxon>
        <taxon>Actinomycetota</taxon>
        <taxon>Actinomycetes</taxon>
        <taxon>Micrococcales</taxon>
        <taxon>Microbacteriaceae</taxon>
        <taxon>Gryllotalpicola</taxon>
    </lineage>
</organism>
<comment type="caution">
    <text evidence="4">The sequence shown here is derived from an EMBL/GenBank/DDBJ whole genome shotgun (WGS) entry which is preliminary data.</text>
</comment>
<evidence type="ECO:0000256" key="1">
    <source>
        <dbReference type="ARBA" id="ARBA00010646"/>
    </source>
</evidence>
<gene>
    <name evidence="4" type="ORF">ACFOYW_11900</name>
</gene>
<keyword evidence="5" id="KW-1185">Reference proteome</keyword>